<keyword evidence="3" id="KW-1185">Reference proteome</keyword>
<dbReference type="Proteomes" id="UP000579531">
    <property type="component" value="Unassembled WGS sequence"/>
</dbReference>
<name>A0AA89PY66_STRCU</name>
<organism evidence="2 3">
    <name type="scientific">Streptomyces collinus</name>
    <dbReference type="NCBI Taxonomy" id="42684"/>
    <lineage>
        <taxon>Bacteria</taxon>
        <taxon>Bacillati</taxon>
        <taxon>Actinomycetota</taxon>
        <taxon>Actinomycetes</taxon>
        <taxon>Kitasatosporales</taxon>
        <taxon>Streptomycetaceae</taxon>
        <taxon>Streptomyces</taxon>
    </lineage>
</organism>
<dbReference type="AlphaFoldDB" id="A0AA89PY66"/>
<evidence type="ECO:0000313" key="2">
    <source>
        <dbReference type="EMBL" id="MBB5811247.1"/>
    </source>
</evidence>
<dbReference type="EMBL" id="JACHLX010000001">
    <property type="protein sequence ID" value="MBB5811247.1"/>
    <property type="molecule type" value="Genomic_DNA"/>
</dbReference>
<feature type="region of interest" description="Disordered" evidence="1">
    <location>
        <begin position="1"/>
        <end position="24"/>
    </location>
</feature>
<protein>
    <submittedName>
        <fullName evidence="2">Uncharacterized protein</fullName>
    </submittedName>
</protein>
<proteinExistence type="predicted"/>
<sequence>MTVKLTPQTAATRTARARCDGRMP</sequence>
<comment type="caution">
    <text evidence="2">The sequence shown here is derived from an EMBL/GenBank/DDBJ whole genome shotgun (WGS) entry which is preliminary data.</text>
</comment>
<evidence type="ECO:0000313" key="3">
    <source>
        <dbReference type="Proteomes" id="UP000579531"/>
    </source>
</evidence>
<evidence type="ECO:0000256" key="1">
    <source>
        <dbReference type="SAM" id="MobiDB-lite"/>
    </source>
</evidence>
<accession>A0AA89PY66</accession>
<reference evidence="2 3" key="1">
    <citation type="submission" date="2020-08" db="EMBL/GenBank/DDBJ databases">
        <title>Sequencing the genomes of 1000 actinobacteria strains.</title>
        <authorList>
            <person name="Klenk H.-P."/>
        </authorList>
    </citation>
    <scope>NUCLEOTIDE SEQUENCE [LARGE SCALE GENOMIC DNA]</scope>
    <source>
        <strain evidence="2 3">DSM 40129</strain>
    </source>
</reference>
<gene>
    <name evidence="2" type="ORF">HNR72_002275</name>
</gene>